<dbReference type="AlphaFoldDB" id="A0A540NK26"/>
<organism evidence="3 4">
    <name type="scientific">Malus baccata</name>
    <name type="common">Siberian crab apple</name>
    <name type="synonym">Pyrus baccata</name>
    <dbReference type="NCBI Taxonomy" id="106549"/>
    <lineage>
        <taxon>Eukaryota</taxon>
        <taxon>Viridiplantae</taxon>
        <taxon>Streptophyta</taxon>
        <taxon>Embryophyta</taxon>
        <taxon>Tracheophyta</taxon>
        <taxon>Spermatophyta</taxon>
        <taxon>Magnoliopsida</taxon>
        <taxon>eudicotyledons</taxon>
        <taxon>Gunneridae</taxon>
        <taxon>Pentapetalae</taxon>
        <taxon>rosids</taxon>
        <taxon>fabids</taxon>
        <taxon>Rosales</taxon>
        <taxon>Rosaceae</taxon>
        <taxon>Amygdaloideae</taxon>
        <taxon>Maleae</taxon>
        <taxon>Malus</taxon>
    </lineage>
</organism>
<protein>
    <recommendedName>
        <fullName evidence="2">Disease resistance protein winged helix domain-containing protein</fullName>
    </recommendedName>
</protein>
<name>A0A540NK26_MALBA</name>
<keyword evidence="1" id="KW-0677">Repeat</keyword>
<dbReference type="STRING" id="106549.A0A540NK26"/>
<comment type="caution">
    <text evidence="3">The sequence shown here is derived from an EMBL/GenBank/DDBJ whole genome shotgun (WGS) entry which is preliminary data.</text>
</comment>
<feature type="domain" description="Disease resistance protein winged helix" evidence="2">
    <location>
        <begin position="135"/>
        <end position="191"/>
    </location>
</feature>
<dbReference type="Pfam" id="PF23559">
    <property type="entry name" value="WHD_DRP"/>
    <property type="match status" value="1"/>
</dbReference>
<dbReference type="Proteomes" id="UP000315295">
    <property type="component" value="Unassembled WGS sequence"/>
</dbReference>
<keyword evidence="4" id="KW-1185">Reference proteome</keyword>
<evidence type="ECO:0000259" key="2">
    <source>
        <dbReference type="Pfam" id="PF23559"/>
    </source>
</evidence>
<dbReference type="InterPro" id="IPR058922">
    <property type="entry name" value="WHD_DRP"/>
</dbReference>
<dbReference type="EMBL" id="VIEB01000030">
    <property type="protein sequence ID" value="TQE11394.1"/>
    <property type="molecule type" value="Genomic_DNA"/>
</dbReference>
<evidence type="ECO:0000256" key="1">
    <source>
        <dbReference type="ARBA" id="ARBA00022737"/>
    </source>
</evidence>
<evidence type="ECO:0000313" key="4">
    <source>
        <dbReference type="Proteomes" id="UP000315295"/>
    </source>
</evidence>
<gene>
    <name evidence="3" type="ORF">C1H46_002957</name>
</gene>
<accession>A0A540NK26</accession>
<evidence type="ECO:0000313" key="3">
    <source>
        <dbReference type="EMBL" id="TQE11394.1"/>
    </source>
</evidence>
<sequence>MEEADGLGSAGGGAAAAIVLQSVTRHEAVLNELKEAVFDAEDLLDHIKTEALQRKMDAEEGAGASSSKVQQQDSLILEAGPGHIISQTLPSTSLVEDSDVHGRDEDKETLIRLLLADNIDNLVMRKNLMYKLVRKFVLHWMAEDIVQPQKKKTMEEVGENYFDDLLSSSSFQYSSLDNTLFIIHDLINDLAKFVSAEFCIRFEDNNSFHNVSKARHFSYMKSNSVDFKLFDFLYGLINDSEICRSGNIGGKEEGGGAFPNLHELDIHACPKYQGNYRYFSSQALNGWTYTMLI</sequence>
<proteinExistence type="predicted"/>
<reference evidence="3 4" key="1">
    <citation type="journal article" date="2019" name="G3 (Bethesda)">
        <title>Sequencing of a Wild Apple (Malus baccata) Genome Unravels the Differences Between Cultivated and Wild Apple Species Regarding Disease Resistance and Cold Tolerance.</title>
        <authorList>
            <person name="Chen X."/>
        </authorList>
    </citation>
    <scope>NUCLEOTIDE SEQUENCE [LARGE SCALE GENOMIC DNA]</scope>
    <source>
        <strain evidence="4">cv. Shandingzi</strain>
        <tissue evidence="3">Leaves</tissue>
    </source>
</reference>